<dbReference type="Pfam" id="PF04101">
    <property type="entry name" value="Glyco_tran_28_C"/>
    <property type="match status" value="1"/>
</dbReference>
<feature type="domain" description="Glycosyl transferase family 28 C-terminal" evidence="1">
    <location>
        <begin position="265"/>
        <end position="378"/>
    </location>
</feature>
<keyword evidence="3" id="KW-1185">Reference proteome</keyword>
<dbReference type="RefSeq" id="WP_274689779.1">
    <property type="nucleotide sequence ID" value="NZ_JAPMOU010000020.1"/>
</dbReference>
<evidence type="ECO:0000259" key="1">
    <source>
        <dbReference type="Pfam" id="PF04101"/>
    </source>
</evidence>
<dbReference type="Gene3D" id="3.40.50.2000">
    <property type="entry name" value="Glycogen Phosphorylase B"/>
    <property type="match status" value="1"/>
</dbReference>
<dbReference type="PANTHER" id="PTHR21015:SF28">
    <property type="entry name" value="SLL1722 PROTEIN"/>
    <property type="match status" value="1"/>
</dbReference>
<organism evidence="2 3">
    <name type="scientific">Spartinivicinus poritis</name>
    <dbReference type="NCBI Taxonomy" id="2994640"/>
    <lineage>
        <taxon>Bacteria</taxon>
        <taxon>Pseudomonadati</taxon>
        <taxon>Pseudomonadota</taxon>
        <taxon>Gammaproteobacteria</taxon>
        <taxon>Oceanospirillales</taxon>
        <taxon>Zooshikellaceae</taxon>
        <taxon>Spartinivicinus</taxon>
    </lineage>
</organism>
<protein>
    <submittedName>
        <fullName evidence="2">Glycosyltransferase</fullName>
    </submittedName>
</protein>
<dbReference type="Proteomes" id="UP001528823">
    <property type="component" value="Unassembled WGS sequence"/>
</dbReference>
<dbReference type="PANTHER" id="PTHR21015">
    <property type="entry name" value="UDP-N-ACETYLGLUCOSAMINE--N-ACETYLMURAMYL-(PENTAPEPTIDE) PYROPHOSPHORYL-UNDECAPRENOL N-ACETYLGLUCOSAMINE TRANSFERASE 1"/>
    <property type="match status" value="1"/>
</dbReference>
<proteinExistence type="predicted"/>
<dbReference type="InterPro" id="IPR007235">
    <property type="entry name" value="Glyco_trans_28_C"/>
</dbReference>
<dbReference type="EMBL" id="JAPMOU010000020">
    <property type="protein sequence ID" value="MDE1463442.1"/>
    <property type="molecule type" value="Genomic_DNA"/>
</dbReference>
<comment type="caution">
    <text evidence="2">The sequence shown here is derived from an EMBL/GenBank/DDBJ whole genome shotgun (WGS) entry which is preliminary data.</text>
</comment>
<name>A0ABT5UAV6_9GAMM</name>
<dbReference type="SUPFAM" id="SSF53756">
    <property type="entry name" value="UDP-Glycosyltransferase/glycogen phosphorylase"/>
    <property type="match status" value="1"/>
</dbReference>
<sequence length="407" mass="45552">MPQSPPHHAKVLIYSHDTYGLGHLRRCRTIAHSLVKQYKGISILILSGSALIGRFEFKARVDFVRIPGVIKLYNGDYTSMGLHIDLEETLSIRESIIFNTANSFQPDVFIVDKEPLGLKGEVKRTLQHLHQQGVHTVLGLRDVLDAPELLKKEWQHKGISRDVLQQYDDIWIYGPQLMGNPLQGLAIADEIEQRGLYTGFLHRHLPQAKTEPLNDLPKQYLLVTPGGGGDGVEMVDWVISAYEQAEAELPWPAVIIAGPFMNSKDRHAFENRVKKLSRVTLLTFISQLEHVMANAQAVVAMGGYNTFCEILSFNQRALFIPRKEPRLEQFIRAKKAAELGWATMLDPDQLTGGDAPLKMVGALKALPSQARPYTMQADTYLSGIATIGQRFNDIMTKRGVSLEPNLA</sequence>
<gene>
    <name evidence="2" type="ORF">ORQ98_15885</name>
</gene>
<evidence type="ECO:0000313" key="2">
    <source>
        <dbReference type="EMBL" id="MDE1463442.1"/>
    </source>
</evidence>
<evidence type="ECO:0000313" key="3">
    <source>
        <dbReference type="Proteomes" id="UP001528823"/>
    </source>
</evidence>
<reference evidence="2 3" key="1">
    <citation type="submission" date="2022-11" db="EMBL/GenBank/DDBJ databases">
        <title>Spartinivicinus poritis sp. nov., isolated from scleractinian coral Porites lutea.</title>
        <authorList>
            <person name="Zhang G."/>
            <person name="Cai L."/>
            <person name="Wei Q."/>
        </authorList>
    </citation>
    <scope>NUCLEOTIDE SEQUENCE [LARGE SCALE GENOMIC DNA]</scope>
    <source>
        <strain evidence="2 3">A2-2</strain>
    </source>
</reference>
<accession>A0ABT5UAV6</accession>